<keyword evidence="3 10" id="KW-0813">Transport</keyword>
<dbReference type="EMBL" id="JACJJL010000011">
    <property type="protein sequence ID" value="MBM6661718.1"/>
    <property type="molecule type" value="Genomic_DNA"/>
</dbReference>
<dbReference type="GO" id="GO:0043952">
    <property type="term" value="P:protein transport by the Sec complex"/>
    <property type="evidence" value="ECO:0007669"/>
    <property type="project" value="TreeGrafter"/>
</dbReference>
<feature type="compositionally biased region" description="Low complexity" evidence="11">
    <location>
        <begin position="106"/>
        <end position="130"/>
    </location>
</feature>
<keyword evidence="4 10" id="KW-1003">Cell membrane</keyword>
<dbReference type="PRINTS" id="PR01651">
    <property type="entry name" value="SECGEXPORT"/>
</dbReference>
<dbReference type="InterPro" id="IPR004692">
    <property type="entry name" value="SecG"/>
</dbReference>
<comment type="similarity">
    <text evidence="2 10">Belongs to the SecG family.</text>
</comment>
<proteinExistence type="inferred from homology"/>
<organism evidence="12 13">
    <name type="scientific">Marseilla massiliensis</name>
    <dbReference type="NCBI Taxonomy" id="1841864"/>
    <lineage>
        <taxon>Bacteria</taxon>
        <taxon>Pseudomonadati</taxon>
        <taxon>Bacteroidota</taxon>
        <taxon>Bacteroidia</taxon>
        <taxon>Bacteroidales</taxon>
        <taxon>Prevotellaceae</taxon>
        <taxon>Marseilla</taxon>
    </lineage>
</organism>
<dbReference type="GO" id="GO:0005886">
    <property type="term" value="C:plasma membrane"/>
    <property type="evidence" value="ECO:0007669"/>
    <property type="project" value="UniProtKB-SubCell"/>
</dbReference>
<evidence type="ECO:0000256" key="11">
    <source>
        <dbReference type="SAM" id="MobiDB-lite"/>
    </source>
</evidence>
<dbReference type="GO" id="GO:0015450">
    <property type="term" value="F:protein-transporting ATPase activity"/>
    <property type="evidence" value="ECO:0007669"/>
    <property type="project" value="UniProtKB-UniRule"/>
</dbReference>
<dbReference type="Proteomes" id="UP000764045">
    <property type="component" value="Unassembled WGS sequence"/>
</dbReference>
<keyword evidence="5 10" id="KW-0812">Transmembrane</keyword>
<evidence type="ECO:0000256" key="7">
    <source>
        <dbReference type="ARBA" id="ARBA00022989"/>
    </source>
</evidence>
<evidence type="ECO:0000256" key="10">
    <source>
        <dbReference type="RuleBase" id="RU365087"/>
    </source>
</evidence>
<gene>
    <name evidence="12" type="primary">secG</name>
    <name evidence="12" type="ORF">H6B30_08145</name>
</gene>
<evidence type="ECO:0000256" key="6">
    <source>
        <dbReference type="ARBA" id="ARBA00022927"/>
    </source>
</evidence>
<evidence type="ECO:0000313" key="13">
    <source>
        <dbReference type="Proteomes" id="UP000764045"/>
    </source>
</evidence>
<evidence type="ECO:0000256" key="2">
    <source>
        <dbReference type="ARBA" id="ARBA00008445"/>
    </source>
</evidence>
<dbReference type="RefSeq" id="WP_205109435.1">
    <property type="nucleotide sequence ID" value="NZ_CAWUJD010000001.1"/>
</dbReference>
<keyword evidence="7 10" id="KW-1133">Transmembrane helix</keyword>
<name>A0A939B306_9BACT</name>
<evidence type="ECO:0000313" key="12">
    <source>
        <dbReference type="EMBL" id="MBM6661718.1"/>
    </source>
</evidence>
<dbReference type="GO" id="GO:0065002">
    <property type="term" value="P:intracellular protein transmembrane transport"/>
    <property type="evidence" value="ECO:0007669"/>
    <property type="project" value="TreeGrafter"/>
</dbReference>
<keyword evidence="6 10" id="KW-0653">Protein transport</keyword>
<keyword evidence="9 10" id="KW-0472">Membrane</keyword>
<comment type="caution">
    <text evidence="10">Lacks conserved residue(s) required for the propagation of feature annotation.</text>
</comment>
<reference evidence="12 13" key="1">
    <citation type="journal article" date="2021" name="Sci. Rep.">
        <title>The distribution of antibiotic resistance genes in chicken gut microbiota commensals.</title>
        <authorList>
            <person name="Juricova H."/>
            <person name="Matiasovicova J."/>
            <person name="Kubasova T."/>
            <person name="Cejkova D."/>
            <person name="Rychlik I."/>
        </authorList>
    </citation>
    <scope>NUCLEOTIDE SEQUENCE [LARGE SCALE GENOMIC DNA]</scope>
    <source>
        <strain evidence="12 13">An819</strain>
    </source>
</reference>
<evidence type="ECO:0000256" key="5">
    <source>
        <dbReference type="ARBA" id="ARBA00022692"/>
    </source>
</evidence>
<dbReference type="PANTHER" id="PTHR34182">
    <property type="entry name" value="PROTEIN-EXPORT MEMBRANE PROTEIN SECG"/>
    <property type="match status" value="1"/>
</dbReference>
<dbReference type="AlphaFoldDB" id="A0A939B306"/>
<evidence type="ECO:0000256" key="9">
    <source>
        <dbReference type="ARBA" id="ARBA00023136"/>
    </source>
</evidence>
<dbReference type="PANTHER" id="PTHR34182:SF1">
    <property type="entry name" value="PROTEIN-EXPORT MEMBRANE PROTEIN SECG"/>
    <property type="match status" value="1"/>
</dbReference>
<dbReference type="Pfam" id="PF03840">
    <property type="entry name" value="SecG"/>
    <property type="match status" value="1"/>
</dbReference>
<feature type="compositionally biased region" description="Polar residues" evidence="11">
    <location>
        <begin position="87"/>
        <end position="104"/>
    </location>
</feature>
<comment type="function">
    <text evidence="10">Involved in protein export. Participates in an early event of protein translocation.</text>
</comment>
<comment type="subcellular location">
    <subcellularLocation>
        <location evidence="1 10">Cell membrane</location>
        <topology evidence="1 10">Multi-pass membrane protein</topology>
    </subcellularLocation>
</comment>
<evidence type="ECO:0000256" key="3">
    <source>
        <dbReference type="ARBA" id="ARBA00022448"/>
    </source>
</evidence>
<feature type="transmembrane region" description="Helical" evidence="10">
    <location>
        <begin position="54"/>
        <end position="72"/>
    </location>
</feature>
<protein>
    <recommendedName>
        <fullName evidence="10">Protein-export membrane protein SecG</fullName>
    </recommendedName>
</protein>
<accession>A0A939B306</accession>
<comment type="caution">
    <text evidence="12">The sequence shown here is derived from an EMBL/GenBank/DDBJ whole genome shotgun (WGS) entry which is preliminary data.</text>
</comment>
<sequence length="130" mass="13320">MYTVLVILICVAALLMIGIVLIQESKGGGLSSNFASYNQIGGVRKTTDFIEKTTWGLAVAMVVISIACAYVAPKALTDTSVMEGVENPTTNPNNLPGFGASQTKEAAPATNGAQQNAPAAAPKAPAQPAK</sequence>
<evidence type="ECO:0000256" key="8">
    <source>
        <dbReference type="ARBA" id="ARBA00023010"/>
    </source>
</evidence>
<dbReference type="NCBIfam" id="TIGR00810">
    <property type="entry name" value="secG"/>
    <property type="match status" value="1"/>
</dbReference>
<dbReference type="GO" id="GO:0009306">
    <property type="term" value="P:protein secretion"/>
    <property type="evidence" value="ECO:0007669"/>
    <property type="project" value="UniProtKB-UniRule"/>
</dbReference>
<evidence type="ECO:0000256" key="1">
    <source>
        <dbReference type="ARBA" id="ARBA00004651"/>
    </source>
</evidence>
<keyword evidence="8 10" id="KW-0811">Translocation</keyword>
<feature type="region of interest" description="Disordered" evidence="11">
    <location>
        <begin position="83"/>
        <end position="130"/>
    </location>
</feature>
<keyword evidence="13" id="KW-1185">Reference proteome</keyword>
<evidence type="ECO:0000256" key="4">
    <source>
        <dbReference type="ARBA" id="ARBA00022475"/>
    </source>
</evidence>